<reference evidence="1 2" key="1">
    <citation type="submission" date="2015-09" db="EMBL/GenBank/DDBJ databases">
        <title>Bacillus cereus food isolates.</title>
        <authorList>
            <person name="Boekhorst J."/>
        </authorList>
    </citation>
    <scope>NUCLEOTIDE SEQUENCE [LARGE SCALE GENOMIC DNA]</scope>
    <source>
        <strain evidence="1 2">B4088</strain>
    </source>
</reference>
<proteinExistence type="predicted"/>
<evidence type="ECO:0000313" key="2">
    <source>
        <dbReference type="Proteomes" id="UP000076482"/>
    </source>
</evidence>
<dbReference type="RefSeq" id="WP_063259658.1">
    <property type="nucleotide sequence ID" value="NZ_LJKE01000015.1"/>
</dbReference>
<sequence>MIEGTLIISKTDIEYLEENWGIRSSEKKEYELFLPTEEVVKIVIDPCTSIMKASLYDGDRLLLEHNIQVEKDCLGILCFKLPLRKYEIKIVTEVRNSPK</sequence>
<evidence type="ECO:0000313" key="1">
    <source>
        <dbReference type="EMBL" id="KZD71968.1"/>
    </source>
</evidence>
<accession>A0A164QNW6</accession>
<dbReference type="EMBL" id="LJKE01000015">
    <property type="protein sequence ID" value="KZD71968.1"/>
    <property type="molecule type" value="Genomic_DNA"/>
</dbReference>
<dbReference type="Proteomes" id="UP000076482">
    <property type="component" value="Unassembled WGS sequence"/>
</dbReference>
<comment type="caution">
    <text evidence="1">The sequence shown here is derived from an EMBL/GenBank/DDBJ whole genome shotgun (WGS) entry which is preliminary data.</text>
</comment>
<dbReference type="AlphaFoldDB" id="A0A164QNW6"/>
<protein>
    <submittedName>
        <fullName evidence="1">Uncharacterized protein</fullName>
    </submittedName>
</protein>
<gene>
    <name evidence="1" type="ORF">B4088_0429</name>
</gene>
<organism evidence="1 2">
    <name type="scientific">Bacillus cereus</name>
    <dbReference type="NCBI Taxonomy" id="1396"/>
    <lineage>
        <taxon>Bacteria</taxon>
        <taxon>Bacillati</taxon>
        <taxon>Bacillota</taxon>
        <taxon>Bacilli</taxon>
        <taxon>Bacillales</taxon>
        <taxon>Bacillaceae</taxon>
        <taxon>Bacillus</taxon>
        <taxon>Bacillus cereus group</taxon>
    </lineage>
</organism>
<name>A0A164QNW6_BACCE</name>
<dbReference type="PATRIC" id="fig|1396.535.peg.4180"/>